<dbReference type="AlphaFoldDB" id="A0A2Z4PYF4"/>
<dbReference type="Gene3D" id="3.40.960.10">
    <property type="entry name" value="VSR Endonuclease"/>
    <property type="match status" value="1"/>
</dbReference>
<protein>
    <submittedName>
        <fullName evidence="2">DNA methyltransferase</fullName>
    </submittedName>
</protein>
<reference evidence="2 3" key="1">
    <citation type="submission" date="2016-06" db="EMBL/GenBank/DDBJ databases">
        <title>The sequenced genome of the ice-adhering bacterium Marinomonas primoryensis, from Antarctica.</title>
        <authorList>
            <person name="Graham L."/>
            <person name="Vance T.D.R."/>
            <person name="Davies P.L."/>
        </authorList>
    </citation>
    <scope>NUCLEOTIDE SEQUENCE [LARGE SCALE GENOMIC DNA]</scope>
    <source>
        <strain evidence="2 3">AceL</strain>
    </source>
</reference>
<organism evidence="2 3">
    <name type="scientific">Marinomonas primoryensis</name>
    <dbReference type="NCBI Taxonomy" id="178399"/>
    <lineage>
        <taxon>Bacteria</taxon>
        <taxon>Pseudomonadati</taxon>
        <taxon>Pseudomonadota</taxon>
        <taxon>Gammaproteobacteria</taxon>
        <taxon>Oceanospirillales</taxon>
        <taxon>Oceanospirillaceae</taxon>
        <taxon>Marinomonas</taxon>
    </lineage>
</organism>
<dbReference type="GO" id="GO:0008168">
    <property type="term" value="F:methyltransferase activity"/>
    <property type="evidence" value="ECO:0007669"/>
    <property type="project" value="UniProtKB-KW"/>
</dbReference>
<dbReference type="EMBL" id="CP016181">
    <property type="protein sequence ID" value="AWY02094.1"/>
    <property type="molecule type" value="Genomic_DNA"/>
</dbReference>
<evidence type="ECO:0000313" key="3">
    <source>
        <dbReference type="Proteomes" id="UP000249898"/>
    </source>
</evidence>
<keyword evidence="2" id="KW-0489">Methyltransferase</keyword>
<proteinExistence type="predicted"/>
<dbReference type="InterPro" id="IPR011335">
    <property type="entry name" value="Restrct_endonuc-II-like"/>
</dbReference>
<dbReference type="OrthoDB" id="9798754at2"/>
<dbReference type="RefSeq" id="WP_112141168.1">
    <property type="nucleotide sequence ID" value="NZ_CP016181.1"/>
</dbReference>
<dbReference type="Pfam" id="PF04480">
    <property type="entry name" value="DUF559"/>
    <property type="match status" value="1"/>
</dbReference>
<dbReference type="Proteomes" id="UP000249898">
    <property type="component" value="Chromosome"/>
</dbReference>
<sequence>MSERVFNLKNHQYLRVKLRSNMPEPERRLWRHIRGRQLGVKFRRQHGIGIFIVDFYCSEKHLVIELDGASHFTEEAQLYDRERSQYLQDVGLEVVRFTNAQIMNELDSVLQVLLHKVQ</sequence>
<evidence type="ECO:0000259" key="1">
    <source>
        <dbReference type="Pfam" id="PF04480"/>
    </source>
</evidence>
<dbReference type="SUPFAM" id="SSF52980">
    <property type="entry name" value="Restriction endonuclease-like"/>
    <property type="match status" value="1"/>
</dbReference>
<dbReference type="GO" id="GO:0032259">
    <property type="term" value="P:methylation"/>
    <property type="evidence" value="ECO:0007669"/>
    <property type="project" value="UniProtKB-KW"/>
</dbReference>
<dbReference type="CDD" id="cd01038">
    <property type="entry name" value="Endonuclease_DUF559"/>
    <property type="match status" value="1"/>
</dbReference>
<feature type="domain" description="DUF559" evidence="1">
    <location>
        <begin position="16"/>
        <end position="117"/>
    </location>
</feature>
<dbReference type="PANTHER" id="PTHR38590:SF1">
    <property type="entry name" value="BLL0828 PROTEIN"/>
    <property type="match status" value="1"/>
</dbReference>
<name>A0A2Z4PYF4_9GAMM</name>
<gene>
    <name evidence="2" type="ORF">A8139_20740</name>
</gene>
<dbReference type="InterPro" id="IPR007569">
    <property type="entry name" value="DUF559"/>
</dbReference>
<accession>A0A2Z4PYF4</accession>
<keyword evidence="2" id="KW-0808">Transferase</keyword>
<dbReference type="PANTHER" id="PTHR38590">
    <property type="entry name" value="BLL0828 PROTEIN"/>
    <property type="match status" value="1"/>
</dbReference>
<evidence type="ECO:0000313" key="2">
    <source>
        <dbReference type="EMBL" id="AWY02094.1"/>
    </source>
</evidence>
<dbReference type="InterPro" id="IPR047216">
    <property type="entry name" value="Endonuclease_DUF559_bact"/>
</dbReference>